<comment type="caution">
    <text evidence="3">The sequence shown here is derived from an EMBL/GenBank/DDBJ whole genome shotgun (WGS) entry which is preliminary data.</text>
</comment>
<proteinExistence type="predicted"/>
<protein>
    <recommendedName>
        <fullName evidence="5">Secreted protein</fullName>
    </recommendedName>
</protein>
<accession>A0AAV9RHK5</accession>
<evidence type="ECO:0000256" key="2">
    <source>
        <dbReference type="SAM" id="SignalP"/>
    </source>
</evidence>
<feature type="signal peptide" evidence="2">
    <location>
        <begin position="1"/>
        <end position="18"/>
    </location>
</feature>
<keyword evidence="4" id="KW-1185">Reference proteome</keyword>
<keyword evidence="2" id="KW-0732">Signal</keyword>
<feature type="chain" id="PRO_5043463037" description="Secreted protein" evidence="2">
    <location>
        <begin position="19"/>
        <end position="142"/>
    </location>
</feature>
<evidence type="ECO:0000256" key="1">
    <source>
        <dbReference type="SAM" id="MobiDB-lite"/>
    </source>
</evidence>
<dbReference type="AlphaFoldDB" id="A0AAV9RHK5"/>
<organism evidence="3 4">
    <name type="scientific">Crenichthys baileyi</name>
    <name type="common">White River springfish</name>
    <dbReference type="NCBI Taxonomy" id="28760"/>
    <lineage>
        <taxon>Eukaryota</taxon>
        <taxon>Metazoa</taxon>
        <taxon>Chordata</taxon>
        <taxon>Craniata</taxon>
        <taxon>Vertebrata</taxon>
        <taxon>Euteleostomi</taxon>
        <taxon>Actinopterygii</taxon>
        <taxon>Neopterygii</taxon>
        <taxon>Teleostei</taxon>
        <taxon>Neoteleostei</taxon>
        <taxon>Acanthomorphata</taxon>
        <taxon>Ovalentaria</taxon>
        <taxon>Atherinomorphae</taxon>
        <taxon>Cyprinodontiformes</taxon>
        <taxon>Goodeidae</taxon>
        <taxon>Crenichthys</taxon>
    </lineage>
</organism>
<evidence type="ECO:0008006" key="5">
    <source>
        <dbReference type="Google" id="ProtNLM"/>
    </source>
</evidence>
<sequence length="142" mass="15052">MKTSRLSFCLWFAAQDVALQLCDDELLGAHSLSRSGCRGFSSGANECRGAQYWSIYASTVGSALPEHASSGDISCREAETGAALDAGDNSALHDETKGCRTAGAHLQQSTGKRQCTPWTGRQSTAGEHRDTQDKQPSTPKGS</sequence>
<dbReference type="EMBL" id="JAHHUM010001806">
    <property type="protein sequence ID" value="KAK5608486.1"/>
    <property type="molecule type" value="Genomic_DNA"/>
</dbReference>
<feature type="region of interest" description="Disordered" evidence="1">
    <location>
        <begin position="102"/>
        <end position="142"/>
    </location>
</feature>
<dbReference type="Proteomes" id="UP001311232">
    <property type="component" value="Unassembled WGS sequence"/>
</dbReference>
<evidence type="ECO:0000313" key="3">
    <source>
        <dbReference type="EMBL" id="KAK5608486.1"/>
    </source>
</evidence>
<evidence type="ECO:0000313" key="4">
    <source>
        <dbReference type="Proteomes" id="UP001311232"/>
    </source>
</evidence>
<gene>
    <name evidence="3" type="ORF">CRENBAI_024693</name>
</gene>
<reference evidence="3 4" key="1">
    <citation type="submission" date="2021-06" db="EMBL/GenBank/DDBJ databases">
        <authorList>
            <person name="Palmer J.M."/>
        </authorList>
    </citation>
    <scope>NUCLEOTIDE SEQUENCE [LARGE SCALE GENOMIC DNA]</scope>
    <source>
        <strain evidence="3 4">MEX-2019</strain>
        <tissue evidence="3">Muscle</tissue>
    </source>
</reference>
<feature type="compositionally biased region" description="Polar residues" evidence="1">
    <location>
        <begin position="106"/>
        <end position="125"/>
    </location>
</feature>
<name>A0AAV9RHK5_9TELE</name>